<sequence>MSETQDNKLILGKHRSPLDINEDFEIGRPLGKGKFGSVYLARTKTSHFIVAIKVIFKSQIRKAKLEHQLIREIEIQTKLRHRHILKMYTYFYDDRKIYLVLEYAYNGELFRHLRTDGHFSETKSATLIDELCSALIYCHKNKVIHRDIKPENLLLGVFGEVKIADFGWSIHAPSSKRDTLCGTLDYLPPEMVKNERHDENVDIWSLGVLCFEFLAGYAPFESETNPETYNKITNLIYRFPHHVSLEAKKLISSLLKINPEERISLEDTRKHEWILKKAIRRQYPKDY</sequence>
<dbReference type="FunFam" id="3.30.200.20:FF:000042">
    <property type="entry name" value="Aurora kinase A"/>
    <property type="match status" value="1"/>
</dbReference>
<comment type="similarity">
    <text evidence="13">Belongs to the protein kinase superfamily. Ser/Thr protein kinase family. Aurora subfamily.</text>
</comment>
<dbReference type="SUPFAM" id="SSF56112">
    <property type="entry name" value="Protein kinase-like (PK-like)"/>
    <property type="match status" value="1"/>
</dbReference>
<accession>A0A177BEC9</accession>
<dbReference type="CDD" id="cd14007">
    <property type="entry name" value="STKc_Aurora"/>
    <property type="match status" value="1"/>
</dbReference>
<dbReference type="InterPro" id="IPR017441">
    <property type="entry name" value="Protein_kinase_ATP_BS"/>
</dbReference>
<dbReference type="PIRSF" id="PIRSF000654">
    <property type="entry name" value="Integrin-linked_kinase"/>
    <property type="match status" value="1"/>
</dbReference>
<feature type="active site" description="Proton acceptor" evidence="8">
    <location>
        <position position="147"/>
    </location>
</feature>
<dbReference type="PANTHER" id="PTHR24350">
    <property type="entry name" value="SERINE/THREONINE-PROTEIN KINASE IAL-RELATED"/>
    <property type="match status" value="1"/>
</dbReference>
<feature type="binding site" evidence="9">
    <location>
        <position position="53"/>
    </location>
    <ligand>
        <name>ATP</name>
        <dbReference type="ChEBI" id="CHEBI:30616"/>
    </ligand>
</feature>
<dbReference type="EC" id="2.7.11.1" evidence="13"/>
<evidence type="ECO:0000256" key="8">
    <source>
        <dbReference type="PIRSR" id="PIRSR630616-1"/>
    </source>
</evidence>
<dbReference type="InterPro" id="IPR011009">
    <property type="entry name" value="Kinase-like_dom_sf"/>
</dbReference>
<protein>
    <recommendedName>
        <fullName evidence="13">Aurora kinase</fullName>
        <ecNumber evidence="13">2.7.11.1</ecNumber>
    </recommendedName>
</protein>
<dbReference type="GO" id="GO:0004674">
    <property type="term" value="F:protein serine/threonine kinase activity"/>
    <property type="evidence" value="ECO:0007669"/>
    <property type="project" value="UniProtKB-KW"/>
</dbReference>
<dbReference type="PROSITE" id="PS50011">
    <property type="entry name" value="PROTEIN_KINASE_DOM"/>
    <property type="match status" value="1"/>
</dbReference>
<reference evidence="15 16" key="1">
    <citation type="submission" date="2016-04" db="EMBL/GenBank/DDBJ databases">
        <title>The genome of Intoshia linei affirms orthonectids as highly simplified spiralians.</title>
        <authorList>
            <person name="Mikhailov K.V."/>
            <person name="Slusarev G.S."/>
            <person name="Nikitin M.A."/>
            <person name="Logacheva M.D."/>
            <person name="Penin A."/>
            <person name="Aleoshin V."/>
            <person name="Panchin Y.V."/>
        </authorList>
    </citation>
    <scope>NUCLEOTIDE SEQUENCE [LARGE SCALE GENOMIC DNA]</scope>
    <source>
        <strain evidence="15">Intl2013</strain>
        <tissue evidence="15">Whole animal</tissue>
    </source>
</reference>
<feature type="domain" description="Protein kinase" evidence="14">
    <location>
        <begin position="24"/>
        <end position="274"/>
    </location>
</feature>
<dbReference type="InterPro" id="IPR000719">
    <property type="entry name" value="Prot_kinase_dom"/>
</dbReference>
<evidence type="ECO:0000256" key="5">
    <source>
        <dbReference type="ARBA" id="ARBA00022840"/>
    </source>
</evidence>
<evidence type="ECO:0000256" key="10">
    <source>
        <dbReference type="PIRSR" id="PIRSR630616-3"/>
    </source>
</evidence>
<dbReference type="PROSITE" id="PS00108">
    <property type="entry name" value="PROTEIN_KINASE_ST"/>
    <property type="match status" value="1"/>
</dbReference>
<comment type="caution">
    <text evidence="15">The sequence shown here is derived from an EMBL/GenBank/DDBJ whole genome shotgun (WGS) entry which is preliminary data.</text>
</comment>
<feature type="binding site" evidence="9">
    <location>
        <position position="34"/>
    </location>
    <ligand>
        <name>ATP</name>
        <dbReference type="ChEBI" id="CHEBI:30616"/>
    </ligand>
</feature>
<dbReference type="Proteomes" id="UP000078046">
    <property type="component" value="Unassembled WGS sequence"/>
</dbReference>
<evidence type="ECO:0000256" key="11">
    <source>
        <dbReference type="PROSITE-ProRule" id="PRU10141"/>
    </source>
</evidence>
<comment type="catalytic activity">
    <reaction evidence="6 13">
        <text>L-threonyl-[protein] + ATP = O-phospho-L-threonyl-[protein] + ADP + H(+)</text>
        <dbReference type="Rhea" id="RHEA:46608"/>
        <dbReference type="Rhea" id="RHEA-COMP:11060"/>
        <dbReference type="Rhea" id="RHEA-COMP:11605"/>
        <dbReference type="ChEBI" id="CHEBI:15378"/>
        <dbReference type="ChEBI" id="CHEBI:30013"/>
        <dbReference type="ChEBI" id="CHEBI:30616"/>
        <dbReference type="ChEBI" id="CHEBI:61977"/>
        <dbReference type="ChEBI" id="CHEBI:456216"/>
        <dbReference type="EC" id="2.7.11.1"/>
    </reaction>
</comment>
<evidence type="ECO:0000256" key="13">
    <source>
        <dbReference type="RuleBase" id="RU367134"/>
    </source>
</evidence>
<evidence type="ECO:0000313" key="15">
    <source>
        <dbReference type="EMBL" id="OAF71932.1"/>
    </source>
</evidence>
<dbReference type="SMART" id="SM00220">
    <property type="entry name" value="S_TKc"/>
    <property type="match status" value="1"/>
</dbReference>
<proteinExistence type="inferred from homology"/>
<dbReference type="PROSITE" id="PS00107">
    <property type="entry name" value="PROTEIN_KINASE_ATP"/>
    <property type="match status" value="1"/>
</dbReference>
<keyword evidence="2 13" id="KW-0808">Transferase</keyword>
<keyword evidence="1 12" id="KW-0723">Serine/threonine-protein kinase</keyword>
<feature type="binding site" evidence="9">
    <location>
        <begin position="102"/>
        <end position="104"/>
    </location>
    <ligand>
        <name>ATP</name>
        <dbReference type="ChEBI" id="CHEBI:30616"/>
    </ligand>
</feature>
<keyword evidence="5 9" id="KW-0067">ATP-binding</keyword>
<dbReference type="GO" id="GO:0005524">
    <property type="term" value="F:ATP binding"/>
    <property type="evidence" value="ECO:0007669"/>
    <property type="project" value="UniProtKB-UniRule"/>
</dbReference>
<feature type="binding site" evidence="11">
    <location>
        <position position="57"/>
    </location>
    <ligand>
        <name>ATP</name>
        <dbReference type="ChEBI" id="CHEBI:30616"/>
    </ligand>
</feature>
<comment type="catalytic activity">
    <reaction evidence="7 13">
        <text>L-seryl-[protein] + ATP = O-phospho-L-seryl-[protein] + ADP + H(+)</text>
        <dbReference type="Rhea" id="RHEA:17989"/>
        <dbReference type="Rhea" id="RHEA-COMP:9863"/>
        <dbReference type="Rhea" id="RHEA-COMP:11604"/>
        <dbReference type="ChEBI" id="CHEBI:15378"/>
        <dbReference type="ChEBI" id="CHEBI:29999"/>
        <dbReference type="ChEBI" id="CHEBI:30616"/>
        <dbReference type="ChEBI" id="CHEBI:83421"/>
        <dbReference type="ChEBI" id="CHEBI:456216"/>
        <dbReference type="EC" id="2.7.11.1"/>
    </reaction>
</comment>
<evidence type="ECO:0000256" key="1">
    <source>
        <dbReference type="ARBA" id="ARBA00022527"/>
    </source>
</evidence>
<dbReference type="FunFam" id="1.10.510.10:FF:000235">
    <property type="entry name" value="Serine/threonine-protein kinase ark1"/>
    <property type="match status" value="1"/>
</dbReference>
<evidence type="ECO:0000256" key="3">
    <source>
        <dbReference type="ARBA" id="ARBA00022741"/>
    </source>
</evidence>
<dbReference type="InterPro" id="IPR008271">
    <property type="entry name" value="Ser/Thr_kinase_AS"/>
</dbReference>
<evidence type="ECO:0000256" key="12">
    <source>
        <dbReference type="RuleBase" id="RU000304"/>
    </source>
</evidence>
<evidence type="ECO:0000313" key="16">
    <source>
        <dbReference type="Proteomes" id="UP000078046"/>
    </source>
</evidence>
<organism evidence="15 16">
    <name type="scientific">Intoshia linei</name>
    <dbReference type="NCBI Taxonomy" id="1819745"/>
    <lineage>
        <taxon>Eukaryota</taxon>
        <taxon>Metazoa</taxon>
        <taxon>Spiralia</taxon>
        <taxon>Lophotrochozoa</taxon>
        <taxon>Mesozoa</taxon>
        <taxon>Orthonectida</taxon>
        <taxon>Rhopaluridae</taxon>
        <taxon>Intoshia</taxon>
    </lineage>
</organism>
<feature type="cross-link" description="Glycyl lysine isopeptide (Lys-Gly) (interchain with G-Cter in SUMO2)" evidence="10">
    <location>
        <position position="149"/>
    </location>
</feature>
<keyword evidence="16" id="KW-1185">Reference proteome</keyword>
<evidence type="ECO:0000256" key="2">
    <source>
        <dbReference type="ARBA" id="ARBA00022679"/>
    </source>
</evidence>
<name>A0A177BEC9_9BILA</name>
<dbReference type="InterPro" id="IPR030616">
    <property type="entry name" value="Aur-like"/>
</dbReference>
<evidence type="ECO:0000256" key="9">
    <source>
        <dbReference type="PIRSR" id="PIRSR630616-2"/>
    </source>
</evidence>
<dbReference type="Pfam" id="PF00069">
    <property type="entry name" value="Pkinase"/>
    <property type="match status" value="1"/>
</dbReference>
<evidence type="ECO:0000256" key="6">
    <source>
        <dbReference type="ARBA" id="ARBA00047899"/>
    </source>
</evidence>
<dbReference type="EMBL" id="LWCA01000014">
    <property type="protein sequence ID" value="OAF71932.1"/>
    <property type="molecule type" value="Genomic_DNA"/>
</dbReference>
<feature type="binding site" evidence="9">
    <location>
        <position position="165"/>
    </location>
    <ligand>
        <name>ATP</name>
        <dbReference type="ChEBI" id="CHEBI:30616"/>
    </ligand>
</feature>
<dbReference type="OrthoDB" id="377346at2759"/>
<dbReference type="Gene3D" id="1.10.510.10">
    <property type="entry name" value="Transferase(Phosphotransferase) domain 1"/>
    <property type="match status" value="1"/>
</dbReference>
<feature type="binding site" evidence="9">
    <location>
        <begin position="151"/>
        <end position="152"/>
    </location>
    <ligand>
        <name>ATP</name>
        <dbReference type="ChEBI" id="CHEBI:30616"/>
    </ligand>
</feature>
<keyword evidence="4 13" id="KW-0418">Kinase</keyword>
<evidence type="ECO:0000256" key="7">
    <source>
        <dbReference type="ARBA" id="ARBA00048679"/>
    </source>
</evidence>
<keyword evidence="3 9" id="KW-0547">Nucleotide-binding</keyword>
<evidence type="ECO:0000256" key="4">
    <source>
        <dbReference type="ARBA" id="ARBA00022777"/>
    </source>
</evidence>
<dbReference type="AlphaFoldDB" id="A0A177BEC9"/>
<gene>
    <name evidence="15" type="ORF">A3Q56_00289</name>
</gene>
<evidence type="ECO:0000259" key="14">
    <source>
        <dbReference type="PROSITE" id="PS50011"/>
    </source>
</evidence>